<comment type="caution">
    <text evidence="3">The sequence shown here is derived from an EMBL/GenBank/DDBJ whole genome shotgun (WGS) entry which is preliminary data.</text>
</comment>
<keyword evidence="4" id="KW-1185">Reference proteome</keyword>
<reference evidence="3" key="2">
    <citation type="submission" date="2020-08" db="EMBL/GenBank/DDBJ databases">
        <title>Plant Genome Project.</title>
        <authorList>
            <person name="Zhang R.-G."/>
        </authorList>
    </citation>
    <scope>NUCLEOTIDE SEQUENCE</scope>
    <source>
        <strain evidence="3">Huo1</strain>
        <tissue evidence="3">Leaf</tissue>
    </source>
</reference>
<dbReference type="Pfam" id="PF07014">
    <property type="entry name" value="Hs1pro-1_C"/>
    <property type="match status" value="1"/>
</dbReference>
<dbReference type="AlphaFoldDB" id="A0A8X8WAB3"/>
<proteinExistence type="predicted"/>
<dbReference type="PANTHER" id="PTHR33825">
    <property type="entry name" value="CHITINASE-LIKE PROTEIN"/>
    <property type="match status" value="1"/>
</dbReference>
<reference evidence="3" key="1">
    <citation type="submission" date="2018-01" db="EMBL/GenBank/DDBJ databases">
        <authorList>
            <person name="Mao J.F."/>
        </authorList>
    </citation>
    <scope>NUCLEOTIDE SEQUENCE</scope>
    <source>
        <strain evidence="3">Huo1</strain>
        <tissue evidence="3">Leaf</tissue>
    </source>
</reference>
<feature type="domain" description="Hs1pro-1 C-terminal" evidence="2">
    <location>
        <begin position="34"/>
        <end position="77"/>
    </location>
</feature>
<evidence type="ECO:0000256" key="1">
    <source>
        <dbReference type="SAM" id="Phobius"/>
    </source>
</evidence>
<protein>
    <recommendedName>
        <fullName evidence="2">Hs1pro-1 C-terminal domain-containing protein</fullName>
    </recommendedName>
</protein>
<dbReference type="Proteomes" id="UP000298416">
    <property type="component" value="Unassembled WGS sequence"/>
</dbReference>
<keyword evidence="1" id="KW-0472">Membrane</keyword>
<keyword evidence="1" id="KW-1133">Transmembrane helix</keyword>
<sequence length="127" mass="14492">MDATREELQDTMAAVRLSEMEINDLTMELSDNGSDSELFCFRSHELVEVTKSSKDLRHSVTAVLEVEVEVDLGYRMRRWSLLELLSFFCPCTAFDIVLIYTFELFPTSVRNSVALLVAEGRKNAFLS</sequence>
<keyword evidence="1" id="KW-0812">Transmembrane</keyword>
<gene>
    <name evidence="3" type="ORF">SASPL_148528</name>
</gene>
<evidence type="ECO:0000313" key="3">
    <source>
        <dbReference type="EMBL" id="KAG6390783.1"/>
    </source>
</evidence>
<dbReference type="EMBL" id="PNBA02000019">
    <property type="protein sequence ID" value="KAG6390783.1"/>
    <property type="molecule type" value="Genomic_DNA"/>
</dbReference>
<feature type="transmembrane region" description="Helical" evidence="1">
    <location>
        <begin position="81"/>
        <end position="102"/>
    </location>
</feature>
<name>A0A8X8WAB3_SALSN</name>
<evidence type="ECO:0000313" key="4">
    <source>
        <dbReference type="Proteomes" id="UP000298416"/>
    </source>
</evidence>
<evidence type="ECO:0000259" key="2">
    <source>
        <dbReference type="Pfam" id="PF07014"/>
    </source>
</evidence>
<organism evidence="3">
    <name type="scientific">Salvia splendens</name>
    <name type="common">Scarlet sage</name>
    <dbReference type="NCBI Taxonomy" id="180675"/>
    <lineage>
        <taxon>Eukaryota</taxon>
        <taxon>Viridiplantae</taxon>
        <taxon>Streptophyta</taxon>
        <taxon>Embryophyta</taxon>
        <taxon>Tracheophyta</taxon>
        <taxon>Spermatophyta</taxon>
        <taxon>Magnoliopsida</taxon>
        <taxon>eudicotyledons</taxon>
        <taxon>Gunneridae</taxon>
        <taxon>Pentapetalae</taxon>
        <taxon>asterids</taxon>
        <taxon>lamiids</taxon>
        <taxon>Lamiales</taxon>
        <taxon>Lamiaceae</taxon>
        <taxon>Nepetoideae</taxon>
        <taxon>Mentheae</taxon>
        <taxon>Salviinae</taxon>
        <taxon>Salvia</taxon>
        <taxon>Salvia subgen. Calosphace</taxon>
        <taxon>core Calosphace</taxon>
    </lineage>
</organism>
<dbReference type="InterPro" id="IPR009743">
    <property type="entry name" value="Hs1pro-1_C"/>
</dbReference>
<accession>A0A8X8WAB3</accession>
<dbReference type="PANTHER" id="PTHR33825:SF5">
    <property type="entry name" value="TRANSMEMBRANE PROTEIN"/>
    <property type="match status" value="1"/>
</dbReference>